<feature type="binding site" evidence="8">
    <location>
        <position position="272"/>
    </location>
    <ligand>
        <name>Zn(2+)</name>
        <dbReference type="ChEBI" id="CHEBI:29105"/>
    </ligand>
</feature>
<dbReference type="Pfam" id="PF02574">
    <property type="entry name" value="S-methyl_trans"/>
    <property type="match status" value="1"/>
</dbReference>
<dbReference type="SUPFAM" id="SSF51730">
    <property type="entry name" value="FAD-linked oxidoreductase"/>
    <property type="match status" value="1"/>
</dbReference>
<dbReference type="InterPro" id="IPR029041">
    <property type="entry name" value="FAD-linked_oxidoreductase-like"/>
</dbReference>
<keyword evidence="3 8" id="KW-0489">Methyltransferase</keyword>
<dbReference type="OrthoDB" id="9803687at2"/>
<feature type="binding site" evidence="8">
    <location>
        <position position="205"/>
    </location>
    <ligand>
        <name>Zn(2+)</name>
        <dbReference type="ChEBI" id="CHEBI:29105"/>
    </ligand>
</feature>
<dbReference type="SUPFAM" id="SSF82282">
    <property type="entry name" value="Homocysteine S-methyltransferase"/>
    <property type="match status" value="1"/>
</dbReference>
<evidence type="ECO:0000256" key="5">
    <source>
        <dbReference type="ARBA" id="ARBA00022679"/>
    </source>
</evidence>
<dbReference type="PANTHER" id="PTHR11103">
    <property type="entry name" value="SLR1189 PROTEIN"/>
    <property type="match status" value="1"/>
</dbReference>
<dbReference type="InterPro" id="IPR003171">
    <property type="entry name" value="Mehydrof_redctse-like"/>
</dbReference>
<keyword evidence="8" id="KW-0479">Metal-binding</keyword>
<gene>
    <name evidence="10" type="ORF">AWM70_10640</name>
</gene>
<dbReference type="RefSeq" id="WP_068696220.1">
    <property type="nucleotide sequence ID" value="NZ_CP014167.1"/>
</dbReference>
<proteinExistence type="predicted"/>
<evidence type="ECO:0000256" key="3">
    <source>
        <dbReference type="ARBA" id="ARBA00022603"/>
    </source>
</evidence>
<dbReference type="GO" id="GO:0035999">
    <property type="term" value="P:tetrahydrofolate interconversion"/>
    <property type="evidence" value="ECO:0007669"/>
    <property type="project" value="UniProtKB-UniPathway"/>
</dbReference>
<feature type="binding site" evidence="8">
    <location>
        <position position="271"/>
    </location>
    <ligand>
        <name>Zn(2+)</name>
        <dbReference type="ChEBI" id="CHEBI:29105"/>
    </ligand>
</feature>
<dbReference type="Gene3D" id="3.20.20.220">
    <property type="match status" value="1"/>
</dbReference>
<reference evidence="10 11" key="1">
    <citation type="submission" date="2016-01" db="EMBL/GenBank/DDBJ databases">
        <title>Complete Genome Sequence of Paenibacillus yonginensis DCY84, a novel Plant Growth-Promoting Bacteria with Elicitation of Induced Systemic Resistance.</title>
        <authorList>
            <person name="Kim Y.J."/>
            <person name="Yang D.C."/>
            <person name="Sukweenadhi J."/>
        </authorList>
    </citation>
    <scope>NUCLEOTIDE SEQUENCE [LARGE SCALE GENOMIC DNA]</scope>
    <source>
        <strain evidence="10 11">DCY84</strain>
    </source>
</reference>
<dbReference type="NCBIfam" id="NF006396">
    <property type="entry name" value="PRK08645.1"/>
    <property type="match status" value="1"/>
</dbReference>
<dbReference type="GO" id="GO:0032259">
    <property type="term" value="P:methylation"/>
    <property type="evidence" value="ECO:0007669"/>
    <property type="project" value="UniProtKB-KW"/>
</dbReference>
<dbReference type="PANTHER" id="PTHR11103:SF18">
    <property type="entry name" value="SLR1189 PROTEIN"/>
    <property type="match status" value="1"/>
</dbReference>
<evidence type="ECO:0000256" key="2">
    <source>
        <dbReference type="ARBA" id="ARBA00004777"/>
    </source>
</evidence>
<feature type="domain" description="Hcy-binding" evidence="9">
    <location>
        <begin position="1"/>
        <end position="286"/>
    </location>
</feature>
<evidence type="ECO:0000313" key="10">
    <source>
        <dbReference type="EMBL" id="ANS75003.1"/>
    </source>
</evidence>
<evidence type="ECO:0000256" key="8">
    <source>
        <dbReference type="PROSITE-ProRule" id="PRU00333"/>
    </source>
</evidence>
<evidence type="ECO:0000256" key="4">
    <source>
        <dbReference type="ARBA" id="ARBA00022630"/>
    </source>
</evidence>
<organism evidence="10 11">
    <name type="scientific">Paenibacillus yonginensis</name>
    <dbReference type="NCBI Taxonomy" id="1462996"/>
    <lineage>
        <taxon>Bacteria</taxon>
        <taxon>Bacillati</taxon>
        <taxon>Bacillota</taxon>
        <taxon>Bacilli</taxon>
        <taxon>Bacillales</taxon>
        <taxon>Paenibacillaceae</taxon>
        <taxon>Paenibacillus</taxon>
    </lineage>
</organism>
<dbReference type="PROSITE" id="PS50970">
    <property type="entry name" value="HCY"/>
    <property type="match status" value="1"/>
</dbReference>
<comment type="cofactor">
    <cofactor evidence="1">
        <name>FAD</name>
        <dbReference type="ChEBI" id="CHEBI:57692"/>
    </cofactor>
</comment>
<evidence type="ECO:0000256" key="7">
    <source>
        <dbReference type="ARBA" id="ARBA00023002"/>
    </source>
</evidence>
<dbReference type="STRING" id="1462996.AWM70_10640"/>
<dbReference type="GO" id="GO:0008168">
    <property type="term" value="F:methyltransferase activity"/>
    <property type="evidence" value="ECO:0007669"/>
    <property type="project" value="UniProtKB-UniRule"/>
</dbReference>
<dbReference type="AlphaFoldDB" id="A0A1B1N0Q1"/>
<evidence type="ECO:0000256" key="6">
    <source>
        <dbReference type="ARBA" id="ARBA00022827"/>
    </source>
</evidence>
<dbReference type="UniPathway" id="UPA00193"/>
<keyword evidence="8" id="KW-0862">Zinc</keyword>
<keyword evidence="7" id="KW-0560">Oxidoreductase</keyword>
<dbReference type="CDD" id="cd00537">
    <property type="entry name" value="MTHFR"/>
    <property type="match status" value="1"/>
</dbReference>
<accession>A0A1B1N0Q1</accession>
<keyword evidence="5 8" id="KW-0808">Transferase</keyword>
<dbReference type="GO" id="GO:0004489">
    <property type="term" value="F:methylenetetrahydrofolate reductase [NAD(P)H] activity"/>
    <property type="evidence" value="ECO:0007669"/>
    <property type="project" value="InterPro"/>
</dbReference>
<dbReference type="KEGG" id="pyg:AWM70_10640"/>
<evidence type="ECO:0000313" key="11">
    <source>
        <dbReference type="Proteomes" id="UP000092573"/>
    </source>
</evidence>
<protein>
    <submittedName>
        <fullName evidence="10">Homocysteine methyltransferase</fullName>
    </submittedName>
</protein>
<dbReference type="Proteomes" id="UP000092573">
    <property type="component" value="Chromosome"/>
</dbReference>
<dbReference type="GO" id="GO:0046872">
    <property type="term" value="F:metal ion binding"/>
    <property type="evidence" value="ECO:0007669"/>
    <property type="project" value="UniProtKB-KW"/>
</dbReference>
<dbReference type="InterPro" id="IPR036589">
    <property type="entry name" value="HCY_dom_sf"/>
</dbReference>
<comment type="pathway">
    <text evidence="2">One-carbon metabolism; tetrahydrofolate interconversion.</text>
</comment>
<dbReference type="EMBL" id="CP014167">
    <property type="protein sequence ID" value="ANS75003.1"/>
    <property type="molecule type" value="Genomic_DNA"/>
</dbReference>
<evidence type="ECO:0000259" key="9">
    <source>
        <dbReference type="PROSITE" id="PS50970"/>
    </source>
</evidence>
<keyword evidence="11" id="KW-1185">Reference proteome</keyword>
<dbReference type="Gene3D" id="3.20.20.330">
    <property type="entry name" value="Homocysteine-binding-like domain"/>
    <property type="match status" value="1"/>
</dbReference>
<dbReference type="Pfam" id="PF02219">
    <property type="entry name" value="MTHFR"/>
    <property type="match status" value="1"/>
</dbReference>
<keyword evidence="6" id="KW-0274">FAD</keyword>
<keyword evidence="4" id="KW-0285">Flavoprotein</keyword>
<evidence type="ECO:0000256" key="1">
    <source>
        <dbReference type="ARBA" id="ARBA00001974"/>
    </source>
</evidence>
<comment type="cofactor">
    <cofactor evidence="8">
        <name>Zn(2+)</name>
        <dbReference type="ChEBI" id="CHEBI:29105"/>
    </cofactor>
</comment>
<dbReference type="InterPro" id="IPR003726">
    <property type="entry name" value="HCY_dom"/>
</dbReference>
<dbReference type="GO" id="GO:0006555">
    <property type="term" value="P:methionine metabolic process"/>
    <property type="evidence" value="ECO:0007669"/>
    <property type="project" value="InterPro"/>
</dbReference>
<sequence length="632" mass="68322">MTDLRKALESKILIGDGAMGTYLSQLGHPVGISYDELNLVSPEAIREVHTQYIQAGASVIETNTFSANAYKLSKFGLESKTAEINRAGVRIAREAAAGTSAYVIGAVGSIRSGRRINVSARELGLYFGQQIDALLEEGVDGILLETFFDLEEMEIAVKCIRERANVPIISQFAVDQVGRTLDGYAITDAFSILKQEGVDVVGFNCHSGPQGIMSVIQQQLPVPLEIPLSVYPNAGLASFVDGKYVYRATPAYFGERAKDFAAVGVRLLGGCCGTTPEHIAEMAKALADYVPQPLAAAPKLPRETVSVIRQLNGKAGEPSAGGTEGTEAPTLVDLVKQRPTLIVELDPPRDLDITKFMEGAAALKEAGVDAVTMADNSLAVARMSNMALGHLVQERIGLRTLAHIACRDRNLIGTQSHMMGFDALGINHVLAVTGDPSRFGDLPDASSVYDLTSFQIIKMIKQLNEGIAFSGKPLKHKAKFVVGAAFNPNVKHLDKAVQRLEKKMASGADYVMTQPVYDPELIVRIKEATAHLDIPIFIGIMPLASGKNAEYLHNEVPGIELPESIRARMSGLSGEAGRLEGVEIAKELLDAAMEHFNGIYLMTPFLFYEMSVALAKYVQEKSKERASYLFHS</sequence>
<name>A0A1B1N0Q1_9BACL</name>